<dbReference type="GO" id="GO:0016491">
    <property type="term" value="F:oxidoreductase activity"/>
    <property type="evidence" value="ECO:0007669"/>
    <property type="project" value="InterPro"/>
</dbReference>
<dbReference type="EMBL" id="JABBJJ010000157">
    <property type="protein sequence ID" value="NMO18846.1"/>
    <property type="molecule type" value="Genomic_DNA"/>
</dbReference>
<evidence type="ECO:0000259" key="1">
    <source>
        <dbReference type="Pfam" id="PF09995"/>
    </source>
</evidence>
<accession>A0A848LM78</accession>
<dbReference type="PANTHER" id="PTHR37539">
    <property type="entry name" value="SECRETED PROTEIN-RELATED"/>
    <property type="match status" value="1"/>
</dbReference>
<comment type="caution">
    <text evidence="2">The sequence shown here is derived from an EMBL/GenBank/DDBJ whole genome shotgun (WGS) entry which is preliminary data.</text>
</comment>
<dbReference type="AlphaFoldDB" id="A0A848LM78"/>
<gene>
    <name evidence="2" type="ORF">HG543_28865</name>
</gene>
<dbReference type="Proteomes" id="UP000518300">
    <property type="component" value="Unassembled WGS sequence"/>
</dbReference>
<dbReference type="Pfam" id="PF09995">
    <property type="entry name" value="MPAB_Lcp_cat"/>
    <property type="match status" value="1"/>
</dbReference>
<dbReference type="InterPro" id="IPR037473">
    <property type="entry name" value="Lcp-like"/>
</dbReference>
<dbReference type="RefSeq" id="WP_169348108.1">
    <property type="nucleotide sequence ID" value="NZ_JABBJJ010000157.1"/>
</dbReference>
<keyword evidence="3" id="KW-1185">Reference proteome</keyword>
<organism evidence="2 3">
    <name type="scientific">Pyxidicoccus fallax</name>
    <dbReference type="NCBI Taxonomy" id="394095"/>
    <lineage>
        <taxon>Bacteria</taxon>
        <taxon>Pseudomonadati</taxon>
        <taxon>Myxococcota</taxon>
        <taxon>Myxococcia</taxon>
        <taxon>Myxococcales</taxon>
        <taxon>Cystobacterineae</taxon>
        <taxon>Myxococcaceae</taxon>
        <taxon>Pyxidicoccus</taxon>
    </lineage>
</organism>
<dbReference type="InterPro" id="IPR018713">
    <property type="entry name" value="MPAB/Lcp_cat_dom"/>
</dbReference>
<evidence type="ECO:0000313" key="3">
    <source>
        <dbReference type="Proteomes" id="UP000518300"/>
    </source>
</evidence>
<feature type="domain" description="ER-bound oxygenase mpaB/mpaB'/Rubber oxygenase catalytic" evidence="1">
    <location>
        <begin position="109"/>
        <end position="329"/>
    </location>
</feature>
<sequence length="389" mass="42461">MTFPSRYVGLTEARARHGERVDRLGRFLTRGDPLADAAVAALAERGPRAREQAIQAALHGPSEGVPEALAALVAHCSDVPFWVDFERAARGGAVCMRAGVLSGMVLGLKSLVGGYCSPAGNKPLIFSGRLQETAARRLAETGRFVQAVCERDGMRPGHEGWRTSVRVRLMHAQVRHLLSKDPRWKAEDWGTPINQVDMAGTVLLFSHVLAQGLQQLGVTLSRDEREDLLHLWRHVGRVLGTEEELLSTSEHEAEVLWGLITMTQAPPDEDSRTLARALLESPLRDAKTRSERLATERFVSITYALSRYLIGDTYADALGYPKSRWRFALPAVRALIVSGDRVLRGLPGTEGVTLAAGMAYWQHSIQAGLAGASATFPLPEALRGADPRS</sequence>
<proteinExistence type="predicted"/>
<dbReference type="PANTHER" id="PTHR37539:SF1">
    <property type="entry name" value="ER-BOUND OXYGENASE MPAB_MPAB'_RUBBER OXYGENASE CATALYTIC DOMAIN-CONTAINING PROTEIN"/>
    <property type="match status" value="1"/>
</dbReference>
<protein>
    <submittedName>
        <fullName evidence="2">DUF2236 domain-containing protein</fullName>
    </submittedName>
</protein>
<name>A0A848LM78_9BACT</name>
<evidence type="ECO:0000313" key="2">
    <source>
        <dbReference type="EMBL" id="NMO18846.1"/>
    </source>
</evidence>
<reference evidence="2 3" key="1">
    <citation type="submission" date="2020-04" db="EMBL/GenBank/DDBJ databases">
        <title>Draft genome of Pyxidicoccus fallax type strain.</title>
        <authorList>
            <person name="Whitworth D.E."/>
        </authorList>
    </citation>
    <scope>NUCLEOTIDE SEQUENCE [LARGE SCALE GENOMIC DNA]</scope>
    <source>
        <strain evidence="2 3">DSM 14698</strain>
    </source>
</reference>